<sequence length="145" mass="16502">MLADQGFVKEAGRYCAAINQCIKNHTKESPYLHQHLFARVKELTDLCNEYHGRKSTGMDVTSWLKPSFKKNTLDSFWGSIEGKFNKFVSGDDTQVEEPSGRKSTEIRASPFESNIQPPARSASAVDFRMQQPAQQSSYLSFKRFK</sequence>
<evidence type="ECO:0000313" key="8">
    <source>
        <dbReference type="Proteomes" id="UP000193560"/>
    </source>
</evidence>
<dbReference type="InterPro" id="IPR024298">
    <property type="entry name" value="Sec16_Sec23-bd"/>
</dbReference>
<evidence type="ECO:0000259" key="6">
    <source>
        <dbReference type="Pfam" id="PF12931"/>
    </source>
</evidence>
<dbReference type="Proteomes" id="UP000193560">
    <property type="component" value="Unassembled WGS sequence"/>
</dbReference>
<name>A0A1X2I566_9FUNG</name>
<evidence type="ECO:0000256" key="3">
    <source>
        <dbReference type="ARBA" id="ARBA00022824"/>
    </source>
</evidence>
<keyword evidence="4" id="KW-0931">ER-Golgi transport</keyword>
<evidence type="ECO:0000256" key="4">
    <source>
        <dbReference type="ARBA" id="ARBA00022892"/>
    </source>
</evidence>
<feature type="domain" description="Sec16 Sec23-binding" evidence="6">
    <location>
        <begin position="1"/>
        <end position="91"/>
    </location>
</feature>
<dbReference type="EMBL" id="MCGE01000027">
    <property type="protein sequence ID" value="ORZ09597.1"/>
    <property type="molecule type" value="Genomic_DNA"/>
</dbReference>
<comment type="subcellular location">
    <subcellularLocation>
        <location evidence="1">Endoplasmic reticulum</location>
    </subcellularLocation>
</comment>
<dbReference type="GO" id="GO:0005783">
    <property type="term" value="C:endoplasmic reticulum"/>
    <property type="evidence" value="ECO:0007669"/>
    <property type="project" value="UniProtKB-SubCell"/>
</dbReference>
<dbReference type="AlphaFoldDB" id="A0A1X2I566"/>
<reference evidence="7 8" key="1">
    <citation type="submission" date="2016-07" db="EMBL/GenBank/DDBJ databases">
        <title>Pervasive Adenine N6-methylation of Active Genes in Fungi.</title>
        <authorList>
            <consortium name="DOE Joint Genome Institute"/>
            <person name="Mondo S.J."/>
            <person name="Dannebaum R.O."/>
            <person name="Kuo R.C."/>
            <person name="Labutti K."/>
            <person name="Haridas S."/>
            <person name="Kuo A."/>
            <person name="Salamov A."/>
            <person name="Ahrendt S.R."/>
            <person name="Lipzen A."/>
            <person name="Sullivan W."/>
            <person name="Andreopoulos W.B."/>
            <person name="Clum A."/>
            <person name="Lindquist E."/>
            <person name="Daum C."/>
            <person name="Ramamoorthy G.K."/>
            <person name="Gryganskyi A."/>
            <person name="Culley D."/>
            <person name="Magnuson J.K."/>
            <person name="James T.Y."/>
            <person name="O'Malley M.A."/>
            <person name="Stajich J.E."/>
            <person name="Spatafora J.W."/>
            <person name="Visel A."/>
            <person name="Grigoriev I.V."/>
        </authorList>
    </citation>
    <scope>NUCLEOTIDE SEQUENCE [LARGE SCALE GENOMIC DNA]</scope>
    <source>
        <strain evidence="7 8">NRRL 1336</strain>
    </source>
</reference>
<evidence type="ECO:0000256" key="5">
    <source>
        <dbReference type="SAM" id="MobiDB-lite"/>
    </source>
</evidence>
<evidence type="ECO:0000256" key="1">
    <source>
        <dbReference type="ARBA" id="ARBA00004240"/>
    </source>
</evidence>
<protein>
    <submittedName>
        <fullName evidence="7">Sec23-binding domain of Sec16-domain-containing protein</fullName>
    </submittedName>
</protein>
<evidence type="ECO:0000313" key="7">
    <source>
        <dbReference type="EMBL" id="ORZ09597.1"/>
    </source>
</evidence>
<dbReference type="Pfam" id="PF12931">
    <property type="entry name" value="TPR_Sec16"/>
    <property type="match status" value="1"/>
</dbReference>
<evidence type="ECO:0000256" key="2">
    <source>
        <dbReference type="ARBA" id="ARBA00022448"/>
    </source>
</evidence>
<proteinExistence type="predicted"/>
<keyword evidence="8" id="KW-1185">Reference proteome</keyword>
<organism evidence="7 8">
    <name type="scientific">Absidia repens</name>
    <dbReference type="NCBI Taxonomy" id="90262"/>
    <lineage>
        <taxon>Eukaryota</taxon>
        <taxon>Fungi</taxon>
        <taxon>Fungi incertae sedis</taxon>
        <taxon>Mucoromycota</taxon>
        <taxon>Mucoromycotina</taxon>
        <taxon>Mucoromycetes</taxon>
        <taxon>Mucorales</taxon>
        <taxon>Cunninghamellaceae</taxon>
        <taxon>Absidia</taxon>
    </lineage>
</organism>
<feature type="region of interest" description="Disordered" evidence="5">
    <location>
        <begin position="90"/>
        <end position="127"/>
    </location>
</feature>
<dbReference type="STRING" id="90262.A0A1X2I566"/>
<keyword evidence="3" id="KW-0256">Endoplasmic reticulum</keyword>
<dbReference type="GO" id="GO:0016192">
    <property type="term" value="P:vesicle-mediated transport"/>
    <property type="evidence" value="ECO:0007669"/>
    <property type="project" value="UniProtKB-KW"/>
</dbReference>
<gene>
    <name evidence="7" type="ORF">BCR42DRAFT_120369</name>
</gene>
<dbReference type="OrthoDB" id="8918678at2759"/>
<comment type="caution">
    <text evidence="7">The sequence shown here is derived from an EMBL/GenBank/DDBJ whole genome shotgun (WGS) entry which is preliminary data.</text>
</comment>
<keyword evidence="2" id="KW-0813">Transport</keyword>
<accession>A0A1X2I566</accession>